<keyword evidence="1" id="KW-0732">Signal</keyword>
<dbReference type="EMBL" id="JAHVHU010000009">
    <property type="protein sequence ID" value="MBY5958502.1"/>
    <property type="molecule type" value="Genomic_DNA"/>
</dbReference>
<sequence length="450" mass="50961">MTAKLLFFVACLASTIAVAVSCSAPSTDDIVLVNHSYGEEWTTTPVSFDVELSEALLTAARENRLVLTGVSDHAEISVQLDKELNAHKFRITALLPGGHTGKQEYQLTAKDKPAFSIIQAEPGQESAQPFITEGNQKVLQYNYEKVHAEDVVRPGGEKKELTYSEFSSGIYYEELLKSHPTYPKDTVLTGAVYGVPRSDYIHPLYGLNGEMLTRDWPDGGHPHHRGIFWAWPEVEYNGQRGDIYALQRVFARPTGKIDFISGPVYAQIYAENRWMWEDEVPIVHEQVTIRAYRANDRQRIIDLTLEFQALEENITLATRFTDSYGGLNIRMQTPEEQEISYFTDEPGGSPSRAWADFNGIFEGNEAKSGLMILQHKSNPEYPGDWVEYPNLSWIQPTFPTPKSRYRLSLTEPLVLRYRFVVHAGGEPTPDVSKAYWDAYNSQNLPQVKDR</sequence>
<dbReference type="RefSeq" id="WP_222580042.1">
    <property type="nucleotide sequence ID" value="NZ_JAHVHU010000009.1"/>
</dbReference>
<dbReference type="Pfam" id="PF14100">
    <property type="entry name" value="DUF6807"/>
    <property type="match status" value="1"/>
</dbReference>
<keyword evidence="3" id="KW-1185">Reference proteome</keyword>
<organism evidence="2 3">
    <name type="scientific">Membranihabitans marinus</name>
    <dbReference type="NCBI Taxonomy" id="1227546"/>
    <lineage>
        <taxon>Bacteria</taxon>
        <taxon>Pseudomonadati</taxon>
        <taxon>Bacteroidota</taxon>
        <taxon>Saprospiria</taxon>
        <taxon>Saprospirales</taxon>
        <taxon>Saprospiraceae</taxon>
        <taxon>Membranihabitans</taxon>
    </lineage>
</organism>
<proteinExistence type="predicted"/>
<feature type="chain" id="PRO_5036831175" evidence="1">
    <location>
        <begin position="20"/>
        <end position="450"/>
    </location>
</feature>
<dbReference type="PROSITE" id="PS51257">
    <property type="entry name" value="PROKAR_LIPOPROTEIN"/>
    <property type="match status" value="1"/>
</dbReference>
<protein>
    <submittedName>
        <fullName evidence="2">PmoA family protein</fullName>
    </submittedName>
</protein>
<comment type="caution">
    <text evidence="2">The sequence shown here is derived from an EMBL/GenBank/DDBJ whole genome shotgun (WGS) entry which is preliminary data.</text>
</comment>
<gene>
    <name evidence="2" type="ORF">KUV50_10185</name>
</gene>
<feature type="signal peptide" evidence="1">
    <location>
        <begin position="1"/>
        <end position="19"/>
    </location>
</feature>
<evidence type="ECO:0000313" key="3">
    <source>
        <dbReference type="Proteomes" id="UP000753961"/>
    </source>
</evidence>
<evidence type="ECO:0000313" key="2">
    <source>
        <dbReference type="EMBL" id="MBY5958502.1"/>
    </source>
</evidence>
<dbReference type="InterPro" id="IPR029475">
    <property type="entry name" value="DUF6807"/>
</dbReference>
<accession>A0A953HZE2</accession>
<reference evidence="2" key="1">
    <citation type="submission" date="2021-06" db="EMBL/GenBank/DDBJ databases">
        <title>44 bacteria genomes isolated from Dapeng, Shenzhen.</title>
        <authorList>
            <person name="Zheng W."/>
            <person name="Yu S."/>
            <person name="Huang Y."/>
        </authorList>
    </citation>
    <scope>NUCLEOTIDE SEQUENCE</scope>
    <source>
        <strain evidence="2">DP5N28-2</strain>
    </source>
</reference>
<dbReference type="Proteomes" id="UP000753961">
    <property type="component" value="Unassembled WGS sequence"/>
</dbReference>
<name>A0A953HZE2_9BACT</name>
<dbReference type="AlphaFoldDB" id="A0A953HZE2"/>
<evidence type="ECO:0000256" key="1">
    <source>
        <dbReference type="SAM" id="SignalP"/>
    </source>
</evidence>